<organism evidence="9 10">
    <name type="scientific">Borrelia crocidurae (strain Achema)</name>
    <dbReference type="NCBI Taxonomy" id="1155096"/>
    <lineage>
        <taxon>Bacteria</taxon>
        <taxon>Pseudomonadati</taxon>
        <taxon>Spirochaetota</taxon>
        <taxon>Spirochaetia</taxon>
        <taxon>Spirochaetales</taxon>
        <taxon>Borreliaceae</taxon>
        <taxon>Borrelia</taxon>
    </lineage>
</organism>
<comment type="subcellular location">
    <subcellularLocation>
        <location evidence="2 8">Cell outer membrane</location>
        <topology evidence="2 8">Lipid-anchor</topology>
    </subcellularLocation>
</comment>
<evidence type="ECO:0000256" key="2">
    <source>
        <dbReference type="ARBA" id="ARBA00004459"/>
    </source>
</evidence>
<proteinExistence type="predicted"/>
<keyword evidence="4 8" id="KW-0472">Membrane</keyword>
<comment type="function">
    <text evidence="1 8">The Vlp and Vsp proteins are antigenically distinct proteins, only one vlp or vsp gene is transcriptionally active at any one time. Switching between these genes is a mechanism of host immune response evasion.</text>
</comment>
<reference evidence="10" key="2">
    <citation type="submission" date="2012-03" db="EMBL/GenBank/DDBJ databases">
        <title>Complete genome sequence of Borrelia crocidurae.</title>
        <authorList>
            <person name="Elbir H."/>
            <person name="Gimenez G."/>
            <person name="Robert C."/>
            <person name="Raoult D."/>
            <person name="Drancourt M."/>
        </authorList>
    </citation>
    <scope>NUCLEOTIDE SEQUENCE [LARGE SCALE GENOMIC DNA]</scope>
    <source>
        <strain evidence="10">Achema</strain>
        <plasmid evidence="10">unnamed27</plasmid>
    </source>
</reference>
<dbReference type="InterPro" id="IPR000680">
    <property type="entry name" value="Borrelia_lipo"/>
</dbReference>
<name>I0FF48_BORCA</name>
<keyword evidence="7 8" id="KW-0449">Lipoprotein</keyword>
<dbReference type="Pfam" id="PF00921">
    <property type="entry name" value="Lipoprotein_2"/>
    <property type="match status" value="1"/>
</dbReference>
<dbReference type="PATRIC" id="fig|1155096.3.peg.1339"/>
<evidence type="ECO:0000313" key="9">
    <source>
        <dbReference type="EMBL" id="AFI32104.1"/>
    </source>
</evidence>
<evidence type="ECO:0000313" key="10">
    <source>
        <dbReference type="Proteomes" id="UP000005212"/>
    </source>
</evidence>
<dbReference type="GO" id="GO:0009279">
    <property type="term" value="C:cell outer membrane"/>
    <property type="evidence" value="ECO:0007669"/>
    <property type="project" value="UniProtKB-SubCell"/>
</dbReference>
<dbReference type="HOGENOM" id="CLU_206368_0_0_12"/>
<evidence type="ECO:0000256" key="7">
    <source>
        <dbReference type="ARBA" id="ARBA00023288"/>
    </source>
</evidence>
<evidence type="ECO:0000256" key="3">
    <source>
        <dbReference type="ARBA" id="ARBA00022729"/>
    </source>
</evidence>
<dbReference type="KEGG" id="bcw:Q7M_1348"/>
<sequence>MQGIEDGLNKIVSEMKKGKNPNAEATESAVKTLVESKLDKIIGGAKEASEAIGITGDELIGNIAC</sequence>
<protein>
    <recommendedName>
        <fullName evidence="8">Variable large protein</fullName>
    </recommendedName>
</protein>
<keyword evidence="9" id="KW-0614">Plasmid</keyword>
<keyword evidence="3" id="KW-0732">Signal</keyword>
<evidence type="ECO:0000256" key="1">
    <source>
        <dbReference type="ARBA" id="ARBA00003932"/>
    </source>
</evidence>
<dbReference type="EMBL" id="CP003453">
    <property type="protein sequence ID" value="AFI32104.1"/>
    <property type="molecule type" value="Genomic_DNA"/>
</dbReference>
<dbReference type="Proteomes" id="UP000005212">
    <property type="component" value="Plasmid unnamed27"/>
</dbReference>
<gene>
    <name evidence="9" type="ordered locus">Q7M_1348</name>
</gene>
<keyword evidence="6 8" id="KW-0998">Cell outer membrane</keyword>
<keyword evidence="5 8" id="KW-0564">Palmitate</keyword>
<accession>I0FF48</accession>
<evidence type="ECO:0000256" key="6">
    <source>
        <dbReference type="ARBA" id="ARBA00023237"/>
    </source>
</evidence>
<evidence type="ECO:0000256" key="5">
    <source>
        <dbReference type="ARBA" id="ARBA00023139"/>
    </source>
</evidence>
<dbReference type="AlphaFoldDB" id="I0FF48"/>
<evidence type="ECO:0000256" key="4">
    <source>
        <dbReference type="ARBA" id="ARBA00023136"/>
    </source>
</evidence>
<reference evidence="9 10" key="1">
    <citation type="journal article" date="2012" name="J. Bacteriol.">
        <title>Complete Genome Sequence of Borrelia crocidurae.</title>
        <authorList>
            <person name="Elbir H."/>
            <person name="Gimenez G."/>
            <person name="Robert C."/>
            <person name="Bergstrom S."/>
            <person name="Cutler S."/>
            <person name="Raoult D."/>
            <person name="Drancourt M."/>
        </authorList>
    </citation>
    <scope>NUCLEOTIDE SEQUENCE [LARGE SCALE GENOMIC DNA]</scope>
    <source>
        <strain evidence="9 10">Achema</strain>
        <plasmid evidence="10">unnamed27</plasmid>
    </source>
</reference>
<evidence type="ECO:0000256" key="8">
    <source>
        <dbReference type="RuleBase" id="RU363105"/>
    </source>
</evidence>
<geneLocation type="plasmid" evidence="10">
    <name>unnamed27</name>
</geneLocation>
<dbReference type="SUPFAM" id="SSF74748">
    <property type="entry name" value="Variable surface antigen VlsE"/>
    <property type="match status" value="1"/>
</dbReference>